<dbReference type="Proteomes" id="UP001157418">
    <property type="component" value="Unassembled WGS sequence"/>
</dbReference>
<keyword evidence="2" id="KW-1185">Reference proteome</keyword>
<accession>A0AAU9NGN4</accession>
<dbReference type="AlphaFoldDB" id="A0AAU9NGN4"/>
<sequence length="70" mass="8025">MMVVFGEIVVPEGDWQWSTIAGGGGTIDGKRREEKRRERENSWVSMVEEGTHLNREMVEIFPNSSKSENQ</sequence>
<reference evidence="1 2" key="1">
    <citation type="submission" date="2022-01" db="EMBL/GenBank/DDBJ databases">
        <authorList>
            <person name="Xiong W."/>
            <person name="Schranz E."/>
        </authorList>
    </citation>
    <scope>NUCLEOTIDE SEQUENCE [LARGE SCALE GENOMIC DNA]</scope>
</reference>
<protein>
    <submittedName>
        <fullName evidence="1">Uncharacterized protein</fullName>
    </submittedName>
</protein>
<gene>
    <name evidence="1" type="ORF">LVIROSA_LOCUS23375</name>
</gene>
<proteinExistence type="predicted"/>
<evidence type="ECO:0000313" key="2">
    <source>
        <dbReference type="Proteomes" id="UP001157418"/>
    </source>
</evidence>
<evidence type="ECO:0000313" key="1">
    <source>
        <dbReference type="EMBL" id="CAH1437031.1"/>
    </source>
</evidence>
<comment type="caution">
    <text evidence="1">The sequence shown here is derived from an EMBL/GenBank/DDBJ whole genome shotgun (WGS) entry which is preliminary data.</text>
</comment>
<dbReference type="EMBL" id="CAKMRJ010004445">
    <property type="protein sequence ID" value="CAH1437031.1"/>
    <property type="molecule type" value="Genomic_DNA"/>
</dbReference>
<organism evidence="1 2">
    <name type="scientific">Lactuca virosa</name>
    <dbReference type="NCBI Taxonomy" id="75947"/>
    <lineage>
        <taxon>Eukaryota</taxon>
        <taxon>Viridiplantae</taxon>
        <taxon>Streptophyta</taxon>
        <taxon>Embryophyta</taxon>
        <taxon>Tracheophyta</taxon>
        <taxon>Spermatophyta</taxon>
        <taxon>Magnoliopsida</taxon>
        <taxon>eudicotyledons</taxon>
        <taxon>Gunneridae</taxon>
        <taxon>Pentapetalae</taxon>
        <taxon>asterids</taxon>
        <taxon>campanulids</taxon>
        <taxon>Asterales</taxon>
        <taxon>Asteraceae</taxon>
        <taxon>Cichorioideae</taxon>
        <taxon>Cichorieae</taxon>
        <taxon>Lactucinae</taxon>
        <taxon>Lactuca</taxon>
    </lineage>
</organism>
<name>A0AAU9NGN4_9ASTR</name>